<evidence type="ECO:0000256" key="2">
    <source>
        <dbReference type="ARBA" id="ARBA00022723"/>
    </source>
</evidence>
<accession>A0A367XQU6</accession>
<dbReference type="FunFam" id="3.90.850.10:FF:000002">
    <property type="entry name" value="2-hydroxyhepta-2,4-diene-1,7-dioate isomerase"/>
    <property type="match status" value="1"/>
</dbReference>
<reference evidence="4 5" key="1">
    <citation type="submission" date="2018-06" db="EMBL/GenBank/DDBJ databases">
        <title>Whole genome sequencing of Candida tropicalis (genome annotated by CSBL at Korea University).</title>
        <authorList>
            <person name="Ahn J."/>
        </authorList>
    </citation>
    <scope>NUCLEOTIDE SEQUENCE [LARGE SCALE GENOMIC DNA]</scope>
    <source>
        <strain evidence="4 5">ATCC 20962</strain>
    </source>
</reference>
<dbReference type="GO" id="GO:0046872">
    <property type="term" value="F:metal ion binding"/>
    <property type="evidence" value="ECO:0007669"/>
    <property type="project" value="UniProtKB-KW"/>
</dbReference>
<dbReference type="OrthoDB" id="411064at2759"/>
<dbReference type="InterPro" id="IPR011234">
    <property type="entry name" value="Fumarylacetoacetase-like_C"/>
</dbReference>
<evidence type="ECO:0000256" key="1">
    <source>
        <dbReference type="ARBA" id="ARBA00010211"/>
    </source>
</evidence>
<protein>
    <submittedName>
        <fullName evidence="4">Fumarylacetoacetate hydrolase domain-containing protein 2</fullName>
    </submittedName>
</protein>
<gene>
    <name evidence="4" type="primary">fahd2_1</name>
    <name evidence="4" type="ORF">Cantr_04487</name>
</gene>
<comment type="caution">
    <text evidence="4">The sequence shown here is derived from an EMBL/GenBank/DDBJ whole genome shotgun (WGS) entry which is preliminary data.</text>
</comment>
<dbReference type="STRING" id="5486.A0A367XQU6"/>
<dbReference type="PANTHER" id="PTHR11820:SF100">
    <property type="entry name" value="FUMARYLACETOACETATE HYDROLASE FAMILY PROTEIN (AFU_ORTHOLOGUE AFUA_4G01490)"/>
    <property type="match status" value="1"/>
</dbReference>
<dbReference type="SUPFAM" id="SSF56529">
    <property type="entry name" value="FAH"/>
    <property type="match status" value="1"/>
</dbReference>
<organism evidence="4 5">
    <name type="scientific">Candida viswanathii</name>
    <dbReference type="NCBI Taxonomy" id="5486"/>
    <lineage>
        <taxon>Eukaryota</taxon>
        <taxon>Fungi</taxon>
        <taxon>Dikarya</taxon>
        <taxon>Ascomycota</taxon>
        <taxon>Saccharomycotina</taxon>
        <taxon>Pichiomycetes</taxon>
        <taxon>Debaryomycetaceae</taxon>
        <taxon>Candida/Lodderomyces clade</taxon>
        <taxon>Candida</taxon>
    </lineage>
</organism>
<keyword evidence="5" id="KW-1185">Reference proteome</keyword>
<name>A0A367XQU6_9ASCO</name>
<evidence type="ECO:0000313" key="4">
    <source>
        <dbReference type="EMBL" id="RCK55152.1"/>
    </source>
</evidence>
<dbReference type="PANTHER" id="PTHR11820">
    <property type="entry name" value="ACYLPYRUVASE"/>
    <property type="match status" value="1"/>
</dbReference>
<dbReference type="Pfam" id="PF01557">
    <property type="entry name" value="FAA_hydrolase"/>
    <property type="match status" value="1"/>
</dbReference>
<feature type="domain" description="Fumarylacetoacetase-like C-terminal" evidence="3">
    <location>
        <begin position="79"/>
        <end position="288"/>
    </location>
</feature>
<dbReference type="GO" id="GO:0006107">
    <property type="term" value="P:oxaloacetate metabolic process"/>
    <property type="evidence" value="ECO:0007669"/>
    <property type="project" value="UniProtKB-ARBA"/>
</dbReference>
<keyword evidence="2" id="KW-0479">Metal-binding</keyword>
<evidence type="ECO:0000313" key="5">
    <source>
        <dbReference type="Proteomes" id="UP000253472"/>
    </source>
</evidence>
<proteinExistence type="inferred from homology"/>
<sequence length="292" mass="32123">MSWKRLIRFVAQDGKIYRGEPILTGGDYDVGRKFLDGEQIQARVIQGDNIFEDAVVTDQVLDVKKLLGPLAQSDVPIVKCIGLNYSKHIEESGIPKPPYPPLFYKPRTAVANFNEPIPIPRIAQEDQCDYEGELCVVIGKTGKNISEEKALDHVAGYVVGNDVSARTWQMHPKFAGGAPQWNFSKSFDKYAPLGPQLVSTSVIPDPSVLHLTTKVNGELRQDTSTGDLLFNVSKIIAFLSQDTTLEQGTVIMTGTPSGVCLGMKPPKYLQNGDEVKVEITEIGTLANKMDFQ</sequence>
<dbReference type="Proteomes" id="UP000253472">
    <property type="component" value="Unassembled WGS sequence"/>
</dbReference>
<dbReference type="AlphaFoldDB" id="A0A367XQU6"/>
<evidence type="ECO:0000259" key="3">
    <source>
        <dbReference type="Pfam" id="PF01557"/>
    </source>
</evidence>
<dbReference type="EMBL" id="QLNQ01000030">
    <property type="protein sequence ID" value="RCK55152.1"/>
    <property type="molecule type" value="Genomic_DNA"/>
</dbReference>
<dbReference type="GO" id="GO:0050163">
    <property type="term" value="F:oxaloacetate tautomerase activity"/>
    <property type="evidence" value="ECO:0007669"/>
    <property type="project" value="UniProtKB-ARBA"/>
</dbReference>
<comment type="similarity">
    <text evidence="1">Belongs to the FAH family.</text>
</comment>
<dbReference type="GO" id="GO:0016787">
    <property type="term" value="F:hydrolase activity"/>
    <property type="evidence" value="ECO:0007669"/>
    <property type="project" value="UniProtKB-KW"/>
</dbReference>
<keyword evidence="4" id="KW-0378">Hydrolase</keyword>
<dbReference type="Gene3D" id="3.90.850.10">
    <property type="entry name" value="Fumarylacetoacetase-like, C-terminal domain"/>
    <property type="match status" value="1"/>
</dbReference>
<dbReference type="InterPro" id="IPR036663">
    <property type="entry name" value="Fumarylacetoacetase_C_sf"/>
</dbReference>